<dbReference type="InterPro" id="IPR036879">
    <property type="entry name" value="TF_MADSbox_sf"/>
</dbReference>
<keyword evidence="2" id="KW-0805">Transcription regulation</keyword>
<dbReference type="Proteomes" id="UP000324897">
    <property type="component" value="Chromosome 6"/>
</dbReference>
<organism evidence="7 8">
    <name type="scientific">Eragrostis curvula</name>
    <name type="common">weeping love grass</name>
    <dbReference type="NCBI Taxonomy" id="38414"/>
    <lineage>
        <taxon>Eukaryota</taxon>
        <taxon>Viridiplantae</taxon>
        <taxon>Streptophyta</taxon>
        <taxon>Embryophyta</taxon>
        <taxon>Tracheophyta</taxon>
        <taxon>Spermatophyta</taxon>
        <taxon>Magnoliopsida</taxon>
        <taxon>Liliopsida</taxon>
        <taxon>Poales</taxon>
        <taxon>Poaceae</taxon>
        <taxon>PACMAD clade</taxon>
        <taxon>Chloridoideae</taxon>
        <taxon>Eragrostideae</taxon>
        <taxon>Eragrostidinae</taxon>
        <taxon>Eragrostis</taxon>
    </lineage>
</organism>
<dbReference type="PROSITE" id="PS50066">
    <property type="entry name" value="MADS_BOX_2"/>
    <property type="match status" value="1"/>
</dbReference>
<evidence type="ECO:0000256" key="2">
    <source>
        <dbReference type="ARBA" id="ARBA00023015"/>
    </source>
</evidence>
<feature type="non-terminal residue" evidence="7">
    <location>
        <position position="1"/>
    </location>
</feature>
<comment type="subcellular location">
    <subcellularLocation>
        <location evidence="1">Nucleus</location>
    </subcellularLocation>
</comment>
<gene>
    <name evidence="7" type="ORF">EJB05_01507</name>
</gene>
<proteinExistence type="predicted"/>
<dbReference type="PANTHER" id="PTHR31676">
    <property type="entry name" value="T31J12.3 PROTEIN-RELATED"/>
    <property type="match status" value="1"/>
</dbReference>
<dbReference type="Gramene" id="TVU50150">
    <property type="protein sequence ID" value="TVU50150"/>
    <property type="gene ID" value="EJB05_01507"/>
</dbReference>
<dbReference type="GO" id="GO:0005634">
    <property type="term" value="C:nucleus"/>
    <property type="evidence" value="ECO:0007669"/>
    <property type="project" value="UniProtKB-SubCell"/>
</dbReference>
<evidence type="ECO:0000313" key="7">
    <source>
        <dbReference type="EMBL" id="TVU50150.1"/>
    </source>
</evidence>
<name>A0A5J9WS18_9POAL</name>
<dbReference type="OrthoDB" id="1873537at2759"/>
<evidence type="ECO:0000256" key="4">
    <source>
        <dbReference type="ARBA" id="ARBA00023163"/>
    </source>
</evidence>
<keyword evidence="3" id="KW-0238">DNA-binding</keyword>
<dbReference type="EMBL" id="RWGY01000002">
    <property type="protein sequence ID" value="TVU50150.1"/>
    <property type="molecule type" value="Genomic_DNA"/>
</dbReference>
<dbReference type="GO" id="GO:0046983">
    <property type="term" value="F:protein dimerization activity"/>
    <property type="evidence" value="ECO:0007669"/>
    <property type="project" value="InterPro"/>
</dbReference>
<evidence type="ECO:0000259" key="6">
    <source>
        <dbReference type="PROSITE" id="PS50066"/>
    </source>
</evidence>
<dbReference type="SUPFAM" id="SSF55455">
    <property type="entry name" value="SRF-like"/>
    <property type="match status" value="1"/>
</dbReference>
<dbReference type="InterPro" id="IPR033896">
    <property type="entry name" value="MEF2-like_N"/>
</dbReference>
<keyword evidence="8" id="KW-1185">Reference proteome</keyword>
<evidence type="ECO:0000256" key="1">
    <source>
        <dbReference type="ARBA" id="ARBA00004123"/>
    </source>
</evidence>
<dbReference type="GO" id="GO:0045944">
    <property type="term" value="P:positive regulation of transcription by RNA polymerase II"/>
    <property type="evidence" value="ECO:0007669"/>
    <property type="project" value="InterPro"/>
</dbReference>
<dbReference type="AlphaFoldDB" id="A0A5J9WS18"/>
<dbReference type="Gene3D" id="3.40.1810.10">
    <property type="entry name" value="Transcription factor, MADS-box"/>
    <property type="match status" value="1"/>
</dbReference>
<dbReference type="PANTHER" id="PTHR31676:SF14">
    <property type="entry name" value="OS03G0393600 PROTEIN"/>
    <property type="match status" value="1"/>
</dbReference>
<feature type="domain" description="MADS-box" evidence="6">
    <location>
        <begin position="3"/>
        <end position="63"/>
    </location>
</feature>
<dbReference type="InterPro" id="IPR002100">
    <property type="entry name" value="TF_MADSbox"/>
</dbReference>
<dbReference type="PRINTS" id="PR00404">
    <property type="entry name" value="MADSDOMAIN"/>
</dbReference>
<dbReference type="Gene3D" id="2.30.240.10">
    <property type="entry name" value="At5g01610-like"/>
    <property type="match status" value="1"/>
</dbReference>
<sequence length="301" mass="32753">MGRGRGLVEVRWIENAVRRQLTFSKRRRGLAKKASELVVLCDANVALLVFSDKGRLDDFAAHTSMEQILDRYERYLLSEAGDVMQEHPELQVGRDNPGARVHMLMAVIFMVQESHGGATGHPDTKIAVGTEEHPGEGHGLQSQASIPSDIDKLHHLQSHSMAKQQLLLVAVVASVLLNAVDVSATAYDVLVKNNLPQGLLPKGVQSYVLKPDGKLEVTLPSVCAVAVASGGQQYKIQFSRNIFGVIQPGSISELHGMSLNVKYAWIGISKIERAGDQITLTVQNSRLPFPVSSFTQSPSCS</sequence>
<keyword evidence="4" id="KW-0804">Transcription</keyword>
<dbReference type="Pfam" id="PF00319">
    <property type="entry name" value="SRF-TF"/>
    <property type="match status" value="1"/>
</dbReference>
<dbReference type="InterPro" id="IPR036758">
    <property type="entry name" value="At5g01610-like"/>
</dbReference>
<accession>A0A5J9WS18</accession>
<comment type="caution">
    <text evidence="7">The sequence shown here is derived from an EMBL/GenBank/DDBJ whole genome shotgun (WGS) entry which is preliminary data.</text>
</comment>
<dbReference type="Pfam" id="PF04398">
    <property type="entry name" value="DUF538"/>
    <property type="match status" value="1"/>
</dbReference>
<evidence type="ECO:0000313" key="8">
    <source>
        <dbReference type="Proteomes" id="UP000324897"/>
    </source>
</evidence>
<dbReference type="SUPFAM" id="SSF141562">
    <property type="entry name" value="At5g01610-like"/>
    <property type="match status" value="1"/>
</dbReference>
<protein>
    <recommendedName>
        <fullName evidence="6">MADS-box domain-containing protein</fullName>
    </recommendedName>
</protein>
<evidence type="ECO:0000256" key="3">
    <source>
        <dbReference type="ARBA" id="ARBA00023125"/>
    </source>
</evidence>
<evidence type="ECO:0000256" key="5">
    <source>
        <dbReference type="ARBA" id="ARBA00023242"/>
    </source>
</evidence>
<keyword evidence="5" id="KW-0539">Nucleus</keyword>
<dbReference type="SMART" id="SM00432">
    <property type="entry name" value="MADS"/>
    <property type="match status" value="1"/>
</dbReference>
<reference evidence="7 8" key="1">
    <citation type="journal article" date="2019" name="Sci. Rep.">
        <title>A high-quality genome of Eragrostis curvula grass provides insights into Poaceae evolution and supports new strategies to enhance forage quality.</title>
        <authorList>
            <person name="Carballo J."/>
            <person name="Santos B.A.C.M."/>
            <person name="Zappacosta D."/>
            <person name="Garbus I."/>
            <person name="Selva J.P."/>
            <person name="Gallo C.A."/>
            <person name="Diaz A."/>
            <person name="Albertini E."/>
            <person name="Caccamo M."/>
            <person name="Echenique V."/>
        </authorList>
    </citation>
    <scope>NUCLEOTIDE SEQUENCE [LARGE SCALE GENOMIC DNA]</scope>
    <source>
        <strain evidence="8">cv. Victoria</strain>
        <tissue evidence="7">Leaf</tissue>
    </source>
</reference>
<dbReference type="GO" id="GO:0000977">
    <property type="term" value="F:RNA polymerase II transcription regulatory region sequence-specific DNA binding"/>
    <property type="evidence" value="ECO:0007669"/>
    <property type="project" value="InterPro"/>
</dbReference>
<dbReference type="CDD" id="cd00265">
    <property type="entry name" value="MADS_MEF2_like"/>
    <property type="match status" value="1"/>
</dbReference>
<dbReference type="InterPro" id="IPR007493">
    <property type="entry name" value="DUF538"/>
</dbReference>